<gene>
    <name evidence="1" type="ORF">GCM10007874_45000</name>
</gene>
<dbReference type="EMBL" id="BSPC01000050">
    <property type="protein sequence ID" value="GLS21483.1"/>
    <property type="molecule type" value="Genomic_DNA"/>
</dbReference>
<evidence type="ECO:0000313" key="2">
    <source>
        <dbReference type="Proteomes" id="UP001156882"/>
    </source>
</evidence>
<dbReference type="Proteomes" id="UP001156882">
    <property type="component" value="Unassembled WGS sequence"/>
</dbReference>
<evidence type="ECO:0000313" key="1">
    <source>
        <dbReference type="EMBL" id="GLS21483.1"/>
    </source>
</evidence>
<comment type="caution">
    <text evidence="1">The sequence shown here is derived from an EMBL/GenBank/DDBJ whole genome shotgun (WGS) entry which is preliminary data.</text>
</comment>
<accession>A0ABQ6CME3</accession>
<sequence length="96" mass="10977">MDVNDTMEDLMSTIRKIALAALLGAGTLALATGGASARIVCNEDGDCWHVRDAYDYQPGFRLSVHPDDWRWGESDKYRWREHEGRGYWRGGVWVQF</sequence>
<proteinExistence type="predicted"/>
<dbReference type="RefSeq" id="WP_284314521.1">
    <property type="nucleotide sequence ID" value="NZ_BSPC01000050.1"/>
</dbReference>
<name>A0ABQ6CME3_9HYPH</name>
<keyword evidence="2" id="KW-1185">Reference proteome</keyword>
<organism evidence="1 2">
    <name type="scientific">Labrys miyagiensis</name>
    <dbReference type="NCBI Taxonomy" id="346912"/>
    <lineage>
        <taxon>Bacteria</taxon>
        <taxon>Pseudomonadati</taxon>
        <taxon>Pseudomonadota</taxon>
        <taxon>Alphaproteobacteria</taxon>
        <taxon>Hyphomicrobiales</taxon>
        <taxon>Xanthobacteraceae</taxon>
        <taxon>Labrys</taxon>
    </lineage>
</organism>
<protein>
    <submittedName>
        <fullName evidence="1">Uncharacterized protein</fullName>
    </submittedName>
</protein>
<reference evidence="2" key="1">
    <citation type="journal article" date="2019" name="Int. J. Syst. Evol. Microbiol.">
        <title>The Global Catalogue of Microorganisms (GCM) 10K type strain sequencing project: providing services to taxonomists for standard genome sequencing and annotation.</title>
        <authorList>
            <consortium name="The Broad Institute Genomics Platform"/>
            <consortium name="The Broad Institute Genome Sequencing Center for Infectious Disease"/>
            <person name="Wu L."/>
            <person name="Ma J."/>
        </authorList>
    </citation>
    <scope>NUCLEOTIDE SEQUENCE [LARGE SCALE GENOMIC DNA]</scope>
    <source>
        <strain evidence="2">NBRC 101365</strain>
    </source>
</reference>